<evidence type="ECO:0000256" key="9">
    <source>
        <dbReference type="ARBA" id="ARBA00022840"/>
    </source>
</evidence>
<dbReference type="PANTHER" id="PTHR24055">
    <property type="entry name" value="MITOGEN-ACTIVATED PROTEIN KINASE"/>
    <property type="match status" value="1"/>
</dbReference>
<dbReference type="InterPro" id="IPR008352">
    <property type="entry name" value="MAPK_HOG-like"/>
</dbReference>
<evidence type="ECO:0000256" key="7">
    <source>
        <dbReference type="ARBA" id="ARBA00022741"/>
    </source>
</evidence>
<dbReference type="Gene3D" id="1.10.510.10">
    <property type="entry name" value="Transferase(Phosphotransferase) domain 1"/>
    <property type="match status" value="1"/>
</dbReference>
<name>A0A673VYJ2_SALTR</name>
<evidence type="ECO:0000256" key="14">
    <source>
        <dbReference type="ARBA" id="ARBA00048312"/>
    </source>
</evidence>
<keyword evidence="10" id="KW-0805">Transcription regulation</keyword>
<keyword evidence="6" id="KW-0808">Transferase</keyword>
<reference evidence="18" key="1">
    <citation type="submission" date="2025-08" db="UniProtKB">
        <authorList>
            <consortium name="Ensembl"/>
        </authorList>
    </citation>
    <scope>IDENTIFICATION</scope>
</reference>
<evidence type="ECO:0000256" key="11">
    <source>
        <dbReference type="ARBA" id="ARBA00023016"/>
    </source>
</evidence>
<evidence type="ECO:0000256" key="10">
    <source>
        <dbReference type="ARBA" id="ARBA00023015"/>
    </source>
</evidence>
<dbReference type="InterPro" id="IPR003527">
    <property type="entry name" value="MAP_kinase_CS"/>
</dbReference>
<dbReference type="InterPro" id="IPR011009">
    <property type="entry name" value="Kinase-like_dom_sf"/>
</dbReference>
<keyword evidence="11" id="KW-0346">Stress response</keyword>
<dbReference type="FunFam" id="1.10.510.10:FF:000170">
    <property type="entry name" value="Mitogen-activated protein kinase"/>
    <property type="match status" value="1"/>
</dbReference>
<keyword evidence="12" id="KW-0804">Transcription</keyword>
<dbReference type="Gene3D" id="3.30.200.20">
    <property type="entry name" value="Phosphorylase Kinase, domain 1"/>
    <property type="match status" value="1"/>
</dbReference>
<dbReference type="InterPro" id="IPR017441">
    <property type="entry name" value="Protein_kinase_ATP_BS"/>
</dbReference>
<keyword evidence="7 15" id="KW-0547">Nucleotide-binding</keyword>
<evidence type="ECO:0000256" key="2">
    <source>
        <dbReference type="ARBA" id="ARBA00008832"/>
    </source>
</evidence>
<comment type="catalytic activity">
    <reaction evidence="14">
        <text>L-seryl-[protein] + ATP = O-phospho-L-seryl-[protein] + ADP + H(+)</text>
        <dbReference type="Rhea" id="RHEA:17989"/>
        <dbReference type="Rhea" id="RHEA-COMP:9863"/>
        <dbReference type="Rhea" id="RHEA-COMP:11604"/>
        <dbReference type="ChEBI" id="CHEBI:15378"/>
        <dbReference type="ChEBI" id="CHEBI:29999"/>
        <dbReference type="ChEBI" id="CHEBI:30616"/>
        <dbReference type="ChEBI" id="CHEBI:83421"/>
        <dbReference type="ChEBI" id="CHEBI:456216"/>
        <dbReference type="EC" id="2.7.11.24"/>
    </reaction>
</comment>
<evidence type="ECO:0000256" key="6">
    <source>
        <dbReference type="ARBA" id="ARBA00022679"/>
    </source>
</evidence>
<keyword evidence="4" id="KW-0723">Serine/threonine-protein kinase</keyword>
<keyword evidence="9 15" id="KW-0067">ATP-binding</keyword>
<evidence type="ECO:0000313" key="18">
    <source>
        <dbReference type="Ensembl" id="ENSSTUP00000004820.1"/>
    </source>
</evidence>
<comment type="catalytic activity">
    <reaction evidence="13">
        <text>L-threonyl-[protein] + ATP = O-phospho-L-threonyl-[protein] + ADP + H(+)</text>
        <dbReference type="Rhea" id="RHEA:46608"/>
        <dbReference type="Rhea" id="RHEA-COMP:11060"/>
        <dbReference type="Rhea" id="RHEA-COMP:11605"/>
        <dbReference type="ChEBI" id="CHEBI:15378"/>
        <dbReference type="ChEBI" id="CHEBI:30013"/>
        <dbReference type="ChEBI" id="CHEBI:30616"/>
        <dbReference type="ChEBI" id="CHEBI:61977"/>
        <dbReference type="ChEBI" id="CHEBI:456216"/>
        <dbReference type="EC" id="2.7.11.24"/>
    </reaction>
</comment>
<evidence type="ECO:0000256" key="1">
    <source>
        <dbReference type="ARBA" id="ARBA00001946"/>
    </source>
</evidence>
<dbReference type="SMART" id="SM00220">
    <property type="entry name" value="S_TKc"/>
    <property type="match status" value="1"/>
</dbReference>
<evidence type="ECO:0000256" key="4">
    <source>
        <dbReference type="ARBA" id="ARBA00022527"/>
    </source>
</evidence>
<keyword evidence="19" id="KW-1185">Reference proteome</keyword>
<dbReference type="Proteomes" id="UP000472277">
    <property type="component" value="Chromosome 17"/>
</dbReference>
<evidence type="ECO:0000256" key="15">
    <source>
        <dbReference type="PROSITE-ProRule" id="PRU10141"/>
    </source>
</evidence>
<dbReference type="EC" id="2.7.11.24" evidence="3"/>
<dbReference type="GO" id="GO:0005524">
    <property type="term" value="F:ATP binding"/>
    <property type="evidence" value="ECO:0007669"/>
    <property type="project" value="UniProtKB-UniRule"/>
</dbReference>
<dbReference type="PROSITE" id="PS50011">
    <property type="entry name" value="PROTEIN_KINASE_DOM"/>
    <property type="match status" value="1"/>
</dbReference>
<dbReference type="Ensembl" id="ENSSTUT00000005106.1">
    <property type="protein sequence ID" value="ENSSTUP00000004820.1"/>
    <property type="gene ID" value="ENSSTUG00000002270.1"/>
</dbReference>
<keyword evidence="8" id="KW-0418">Kinase</keyword>
<organism evidence="18 19">
    <name type="scientific">Salmo trutta</name>
    <name type="common">Brown trout</name>
    <dbReference type="NCBI Taxonomy" id="8032"/>
    <lineage>
        <taxon>Eukaryota</taxon>
        <taxon>Metazoa</taxon>
        <taxon>Chordata</taxon>
        <taxon>Craniata</taxon>
        <taxon>Vertebrata</taxon>
        <taxon>Euteleostomi</taxon>
        <taxon>Actinopterygii</taxon>
        <taxon>Neopterygii</taxon>
        <taxon>Teleostei</taxon>
        <taxon>Protacanthopterygii</taxon>
        <taxon>Salmoniformes</taxon>
        <taxon>Salmonidae</taxon>
        <taxon>Salmoninae</taxon>
        <taxon>Salmo</taxon>
    </lineage>
</organism>
<comment type="cofactor">
    <cofactor evidence="1">
        <name>Mg(2+)</name>
        <dbReference type="ChEBI" id="CHEBI:18420"/>
    </cofactor>
</comment>
<dbReference type="FunFam" id="3.30.200.20:FF:000769">
    <property type="entry name" value="Mitogen-activated protein kinase 14"/>
    <property type="match status" value="1"/>
</dbReference>
<evidence type="ECO:0000256" key="8">
    <source>
        <dbReference type="ARBA" id="ARBA00022777"/>
    </source>
</evidence>
<dbReference type="PROSITE" id="PS00107">
    <property type="entry name" value="PROTEIN_KINASE_ATP"/>
    <property type="match status" value="1"/>
</dbReference>
<comment type="similarity">
    <text evidence="2">Belongs to the protein kinase superfamily. CMGC Ser/Thr protein kinase family. MAP kinase subfamily.</text>
</comment>
<dbReference type="Pfam" id="PF00069">
    <property type="entry name" value="Pkinase"/>
    <property type="match status" value="1"/>
</dbReference>
<protein>
    <recommendedName>
        <fullName evidence="3">mitogen-activated protein kinase</fullName>
        <ecNumber evidence="3">2.7.11.24</ecNumber>
    </recommendedName>
</protein>
<dbReference type="PRINTS" id="PR01773">
    <property type="entry name" value="P38MAPKINASE"/>
</dbReference>
<dbReference type="GO" id="GO:0004707">
    <property type="term" value="F:MAP kinase activity"/>
    <property type="evidence" value="ECO:0007669"/>
    <property type="project" value="UniProtKB-EC"/>
</dbReference>
<evidence type="ECO:0000256" key="12">
    <source>
        <dbReference type="ARBA" id="ARBA00023163"/>
    </source>
</evidence>
<evidence type="ECO:0000256" key="3">
    <source>
        <dbReference type="ARBA" id="ARBA00012411"/>
    </source>
</evidence>
<dbReference type="SUPFAM" id="SSF56112">
    <property type="entry name" value="Protein kinase-like (PK-like)"/>
    <property type="match status" value="1"/>
</dbReference>
<gene>
    <name evidence="18" type="primary">MAPK12</name>
    <name evidence="18" type="synonym">LOC115152195</name>
</gene>
<evidence type="ECO:0000256" key="13">
    <source>
        <dbReference type="ARBA" id="ARBA00047592"/>
    </source>
</evidence>
<evidence type="ECO:0000256" key="16">
    <source>
        <dbReference type="SAM" id="MobiDB-lite"/>
    </source>
</evidence>
<dbReference type="InterPro" id="IPR050117">
    <property type="entry name" value="MAPK"/>
</dbReference>
<dbReference type="AlphaFoldDB" id="A0A673VYJ2"/>
<dbReference type="InterPro" id="IPR000719">
    <property type="entry name" value="Prot_kinase_dom"/>
</dbReference>
<feature type="region of interest" description="Disordered" evidence="16">
    <location>
        <begin position="1"/>
        <end position="24"/>
    </location>
</feature>
<keyword evidence="5" id="KW-0597">Phosphoprotein</keyword>
<evidence type="ECO:0000256" key="5">
    <source>
        <dbReference type="ARBA" id="ARBA00022553"/>
    </source>
</evidence>
<accession>A0A673VYJ2</accession>
<reference evidence="18" key="2">
    <citation type="submission" date="2025-09" db="UniProtKB">
        <authorList>
            <consortium name="Ensembl"/>
        </authorList>
    </citation>
    <scope>IDENTIFICATION</scope>
</reference>
<dbReference type="PROSITE" id="PS01351">
    <property type="entry name" value="MAPK"/>
    <property type="match status" value="1"/>
</dbReference>
<proteinExistence type="inferred from homology"/>
<dbReference type="GeneTree" id="ENSGT00940000156189"/>
<feature type="binding site" evidence="15">
    <location>
        <position position="71"/>
    </location>
    <ligand>
        <name>ATP</name>
        <dbReference type="ChEBI" id="CHEBI:30616"/>
    </ligand>
</feature>
<evidence type="ECO:0000259" key="17">
    <source>
        <dbReference type="PROSITE" id="PS50011"/>
    </source>
</evidence>
<sequence length="374" mass="43033">MLNSKYKSPPNLPGMSMSSRTRPGYCRQDVNKTTWEVPERYRDLKQVGTGAYGTVCSAVDFRTGTKVAIKKLHRPFQSELFAKRAYRELRLLKHMKHENVIGLVDVFTADLSLDRFHDFYLVMPFMGTDLGKLMKLQQLSEDKVQFLVYQMLKGLKYIHSAGIIHRDLKPGNLAVNQECELKILDFGLARQADSEMTGYVVTRWYRAPEVILSWMHYTQTVDIWSVGCIMAEMLSGKPLFKGNDHLDQLTEIMKITGTPTQEFITKLQSQDAKNYVKSLPKVQKKDLQALFSTVNPQVIERMLLLDPERRVTAAAALALPYFSEFREPEEETEAQPYDHSVDNSDLPLEQWKRHTFTEILSFQPIVVESRETAL</sequence>
<feature type="domain" description="Protein kinase" evidence="17">
    <location>
        <begin position="41"/>
        <end position="322"/>
    </location>
</feature>
<evidence type="ECO:0000313" key="19">
    <source>
        <dbReference type="Proteomes" id="UP000472277"/>
    </source>
</evidence>